<accession>A0A0D0BKU5</accession>
<dbReference type="Proteomes" id="UP000054538">
    <property type="component" value="Unassembled WGS sequence"/>
</dbReference>
<keyword evidence="2" id="KW-1185">Reference proteome</keyword>
<dbReference type="InParanoid" id="A0A0D0BKU5"/>
<proteinExistence type="predicted"/>
<reference evidence="1 2" key="1">
    <citation type="submission" date="2014-04" db="EMBL/GenBank/DDBJ databases">
        <authorList>
            <consortium name="DOE Joint Genome Institute"/>
            <person name="Kuo A."/>
            <person name="Kohler A."/>
            <person name="Jargeat P."/>
            <person name="Nagy L.G."/>
            <person name="Floudas D."/>
            <person name="Copeland A."/>
            <person name="Barry K.W."/>
            <person name="Cichocki N."/>
            <person name="Veneault-Fourrey C."/>
            <person name="LaButti K."/>
            <person name="Lindquist E.A."/>
            <person name="Lipzen A."/>
            <person name="Lundell T."/>
            <person name="Morin E."/>
            <person name="Murat C."/>
            <person name="Sun H."/>
            <person name="Tunlid A."/>
            <person name="Henrissat B."/>
            <person name="Grigoriev I.V."/>
            <person name="Hibbett D.S."/>
            <person name="Martin F."/>
            <person name="Nordberg H.P."/>
            <person name="Cantor M.N."/>
            <person name="Hua S.X."/>
        </authorList>
    </citation>
    <scope>NUCLEOTIDE SEQUENCE [LARGE SCALE GENOMIC DNA]</scope>
    <source>
        <strain evidence="1 2">Ve08.2h10</strain>
    </source>
</reference>
<gene>
    <name evidence="1" type="ORF">PAXRUDRAFT_22162</name>
</gene>
<dbReference type="EMBL" id="KN831002">
    <property type="protein sequence ID" value="KIK72287.1"/>
    <property type="molecule type" value="Genomic_DNA"/>
</dbReference>
<evidence type="ECO:0000313" key="2">
    <source>
        <dbReference type="Proteomes" id="UP000054538"/>
    </source>
</evidence>
<name>A0A0D0BKU5_9AGAM</name>
<dbReference type="HOGENOM" id="CLU_2740810_0_0_1"/>
<dbReference type="OrthoDB" id="2710031at2759"/>
<protein>
    <submittedName>
        <fullName evidence="1">Uncharacterized protein</fullName>
    </submittedName>
</protein>
<evidence type="ECO:0000313" key="1">
    <source>
        <dbReference type="EMBL" id="KIK72287.1"/>
    </source>
</evidence>
<reference evidence="2" key="2">
    <citation type="submission" date="2015-01" db="EMBL/GenBank/DDBJ databases">
        <title>Evolutionary Origins and Diversification of the Mycorrhizal Mutualists.</title>
        <authorList>
            <consortium name="DOE Joint Genome Institute"/>
            <consortium name="Mycorrhizal Genomics Consortium"/>
            <person name="Kohler A."/>
            <person name="Kuo A."/>
            <person name="Nagy L.G."/>
            <person name="Floudas D."/>
            <person name="Copeland A."/>
            <person name="Barry K.W."/>
            <person name="Cichocki N."/>
            <person name="Veneault-Fourrey C."/>
            <person name="LaButti K."/>
            <person name="Lindquist E.A."/>
            <person name="Lipzen A."/>
            <person name="Lundell T."/>
            <person name="Morin E."/>
            <person name="Murat C."/>
            <person name="Riley R."/>
            <person name="Ohm R."/>
            <person name="Sun H."/>
            <person name="Tunlid A."/>
            <person name="Henrissat B."/>
            <person name="Grigoriev I.V."/>
            <person name="Hibbett D.S."/>
            <person name="Martin F."/>
        </authorList>
    </citation>
    <scope>NUCLEOTIDE SEQUENCE [LARGE SCALE GENOMIC DNA]</scope>
    <source>
        <strain evidence="2">Ve08.2h10</strain>
    </source>
</reference>
<dbReference type="AlphaFoldDB" id="A0A0D0BKU5"/>
<organism evidence="1 2">
    <name type="scientific">Paxillus rubicundulus Ve08.2h10</name>
    <dbReference type="NCBI Taxonomy" id="930991"/>
    <lineage>
        <taxon>Eukaryota</taxon>
        <taxon>Fungi</taxon>
        <taxon>Dikarya</taxon>
        <taxon>Basidiomycota</taxon>
        <taxon>Agaricomycotina</taxon>
        <taxon>Agaricomycetes</taxon>
        <taxon>Agaricomycetidae</taxon>
        <taxon>Boletales</taxon>
        <taxon>Paxilineae</taxon>
        <taxon>Paxillaceae</taxon>
        <taxon>Paxillus</taxon>
    </lineage>
</organism>
<sequence>MVSDTLAARISYQATPDLRKIDYKEGLDDPLKRAMGDYQRMFLAACKRHRYVLERQKRLYGSNIVRFQVMI</sequence>